<dbReference type="InterPro" id="IPR000504">
    <property type="entry name" value="RRM_dom"/>
</dbReference>
<dbReference type="InterPro" id="IPR012677">
    <property type="entry name" value="Nucleotide-bd_a/b_plait_sf"/>
</dbReference>
<dbReference type="Gene3D" id="3.30.70.330">
    <property type="match status" value="2"/>
</dbReference>
<dbReference type="InterPro" id="IPR003954">
    <property type="entry name" value="RRM_euk-type"/>
</dbReference>
<dbReference type="EMBL" id="CAMAPE010000010">
    <property type="protein sequence ID" value="CAH9078430.1"/>
    <property type="molecule type" value="Genomic_DNA"/>
</dbReference>
<evidence type="ECO:0000313" key="5">
    <source>
        <dbReference type="Proteomes" id="UP001152484"/>
    </source>
</evidence>
<dbReference type="InterPro" id="IPR050502">
    <property type="entry name" value="Euk_RNA-bind_prot"/>
</dbReference>
<sequence length="285" mass="31661">MSIHGIFSSPSTLGFPTQELRSSSPSFSHLLKFPTSTSLLSPHSLSLPITCVTLKRPGVGIHLSRVATQLSEEIVRTEEEQPGEEASGNRVLAQNVPWSSTADDIRALFEKYGTVVEIELAMHNRIKNRGLAFVTMGSHEEALAALTNLHLTEFEGRILKLKWLIPMIKKPSSSYPTAPKPVLIHSLFVKNLPFQARSKDLKEFFKFEKGNAVSAKIIFYENPWRSAGYGFVAFNTKEEAEAALSAFQGKEFMGRPIKVEMSRRFLGEHTKVDIESQSTSPALDA</sequence>
<accession>A0A9P0YWS9</accession>
<name>A0A9P0YWS9_CUSEU</name>
<dbReference type="SMART" id="SM00360">
    <property type="entry name" value="RRM"/>
    <property type="match status" value="2"/>
</dbReference>
<dbReference type="PANTHER" id="PTHR48025:SF17">
    <property type="entry name" value="28 KDA RIBONUCLEOPROTEIN, CHLOROPLASTIC"/>
    <property type="match status" value="1"/>
</dbReference>
<reference evidence="4" key="1">
    <citation type="submission" date="2022-07" db="EMBL/GenBank/DDBJ databases">
        <authorList>
            <person name="Macas J."/>
            <person name="Novak P."/>
            <person name="Neumann P."/>
        </authorList>
    </citation>
    <scope>NUCLEOTIDE SEQUENCE</scope>
</reference>
<dbReference type="SMART" id="SM00361">
    <property type="entry name" value="RRM_1"/>
    <property type="match status" value="2"/>
</dbReference>
<dbReference type="PROSITE" id="PS50102">
    <property type="entry name" value="RRM"/>
    <property type="match status" value="2"/>
</dbReference>
<feature type="domain" description="RRM" evidence="3">
    <location>
        <begin position="185"/>
        <end position="264"/>
    </location>
</feature>
<organism evidence="4 5">
    <name type="scientific">Cuscuta europaea</name>
    <name type="common">European dodder</name>
    <dbReference type="NCBI Taxonomy" id="41803"/>
    <lineage>
        <taxon>Eukaryota</taxon>
        <taxon>Viridiplantae</taxon>
        <taxon>Streptophyta</taxon>
        <taxon>Embryophyta</taxon>
        <taxon>Tracheophyta</taxon>
        <taxon>Spermatophyta</taxon>
        <taxon>Magnoliopsida</taxon>
        <taxon>eudicotyledons</taxon>
        <taxon>Gunneridae</taxon>
        <taxon>Pentapetalae</taxon>
        <taxon>asterids</taxon>
        <taxon>lamiids</taxon>
        <taxon>Solanales</taxon>
        <taxon>Convolvulaceae</taxon>
        <taxon>Cuscuteae</taxon>
        <taxon>Cuscuta</taxon>
        <taxon>Cuscuta subgen. Cuscuta</taxon>
    </lineage>
</organism>
<dbReference type="InterPro" id="IPR035979">
    <property type="entry name" value="RBD_domain_sf"/>
</dbReference>
<evidence type="ECO:0000313" key="4">
    <source>
        <dbReference type="EMBL" id="CAH9078430.1"/>
    </source>
</evidence>
<evidence type="ECO:0000256" key="2">
    <source>
        <dbReference type="PROSITE-ProRule" id="PRU00176"/>
    </source>
</evidence>
<dbReference type="Pfam" id="PF00076">
    <property type="entry name" value="RRM_1"/>
    <property type="match status" value="2"/>
</dbReference>
<dbReference type="AlphaFoldDB" id="A0A9P0YWS9"/>
<gene>
    <name evidence="4" type="ORF">CEURO_LOCUS6712</name>
</gene>
<dbReference type="GO" id="GO:0009535">
    <property type="term" value="C:chloroplast thylakoid membrane"/>
    <property type="evidence" value="ECO:0007669"/>
    <property type="project" value="TreeGrafter"/>
</dbReference>
<evidence type="ECO:0000256" key="1">
    <source>
        <dbReference type="ARBA" id="ARBA00022884"/>
    </source>
</evidence>
<dbReference type="PANTHER" id="PTHR48025">
    <property type="entry name" value="OS02G0815200 PROTEIN"/>
    <property type="match status" value="1"/>
</dbReference>
<protein>
    <recommendedName>
        <fullName evidence="3">RRM domain-containing protein</fullName>
    </recommendedName>
</protein>
<keyword evidence="5" id="KW-1185">Reference proteome</keyword>
<dbReference type="Proteomes" id="UP001152484">
    <property type="component" value="Unassembled WGS sequence"/>
</dbReference>
<dbReference type="GO" id="GO:0003729">
    <property type="term" value="F:mRNA binding"/>
    <property type="evidence" value="ECO:0007669"/>
    <property type="project" value="TreeGrafter"/>
</dbReference>
<keyword evidence="1 2" id="KW-0694">RNA-binding</keyword>
<dbReference type="SUPFAM" id="SSF54928">
    <property type="entry name" value="RNA-binding domain, RBD"/>
    <property type="match status" value="2"/>
</dbReference>
<dbReference type="OrthoDB" id="439808at2759"/>
<evidence type="ECO:0000259" key="3">
    <source>
        <dbReference type="PROSITE" id="PS50102"/>
    </source>
</evidence>
<feature type="domain" description="RRM" evidence="3">
    <location>
        <begin position="89"/>
        <end position="166"/>
    </location>
</feature>
<dbReference type="CDD" id="cd00590">
    <property type="entry name" value="RRM_SF"/>
    <property type="match status" value="2"/>
</dbReference>
<comment type="caution">
    <text evidence="4">The sequence shown here is derived from an EMBL/GenBank/DDBJ whole genome shotgun (WGS) entry which is preliminary data.</text>
</comment>
<proteinExistence type="predicted"/>
<dbReference type="GO" id="GO:1901259">
    <property type="term" value="P:chloroplast rRNA processing"/>
    <property type="evidence" value="ECO:0007669"/>
    <property type="project" value="TreeGrafter"/>
</dbReference>